<comment type="similarity">
    <text evidence="1">Belongs to the SIP oxidoreductase family.</text>
</comment>
<proteinExistence type="inferred from homology"/>
<geneLocation type="plasmid" evidence="3 4">
    <name>pSMR1-1</name>
</geneLocation>
<dbReference type="OrthoDB" id="9814826at2"/>
<name>A0A221K6S1_9RHOB</name>
<dbReference type="InterPro" id="IPR017927">
    <property type="entry name" value="FAD-bd_FR_type"/>
</dbReference>
<organism evidence="3 4">
    <name type="scientific">Pseudosulfitobacter pseudonitzschiae</name>
    <dbReference type="NCBI Taxonomy" id="1402135"/>
    <lineage>
        <taxon>Bacteria</taxon>
        <taxon>Pseudomonadati</taxon>
        <taxon>Pseudomonadota</taxon>
        <taxon>Alphaproteobacteria</taxon>
        <taxon>Rhodobacterales</taxon>
        <taxon>Roseobacteraceae</taxon>
        <taxon>Pseudosulfitobacter</taxon>
    </lineage>
</organism>
<protein>
    <submittedName>
        <fullName evidence="3">Vibriobactin utilization protein ViuB</fullName>
    </submittedName>
</protein>
<dbReference type="KEGG" id="spse:SULPSESMR1_04982"/>
<dbReference type="RefSeq" id="WP_089422699.1">
    <property type="nucleotide sequence ID" value="NZ_CP022416.1"/>
</dbReference>
<gene>
    <name evidence="3" type="primary">viuB</name>
    <name evidence="3" type="ORF">SULPSESMR1_04982</name>
</gene>
<dbReference type="InterPro" id="IPR007037">
    <property type="entry name" value="SIP_rossman_dom"/>
</dbReference>
<dbReference type="Pfam" id="PF08021">
    <property type="entry name" value="FAD_binding_9"/>
    <property type="match status" value="1"/>
</dbReference>
<sequence>MSLQNTLTKTVRPDGQGWLATSDSDAFFDLVMDACKLWELPVAQQSRTHLVVTSDIGEINFARADAGVAISIVSDTDANLFMLRETVAAQIDYFAPTLADCLTWDAAPDTGTMPPNFRLAKVVSLAPLGVHFWRLTVMGDDLGAFSHTGLHLRLALPERGGRAQWPVLNDRGRVRWPDKSALHVAVYTIRSFDPVSGGLVIDVFRHAGGTSSDWLEQAVPGAMVGLMGPGGGWVPDAPHLVIAGDETAIPAIARILDAMPGTTTGTALIEVAETCDYPLPDCPAGMDLHLLSRARGDTLETAMAGVDLGAADHRYVWFAAEKDRATAMRQHLRETQGVGRHESYISAYWQRG</sequence>
<dbReference type="InterPro" id="IPR013113">
    <property type="entry name" value="SIP_FAD-bd"/>
</dbReference>
<dbReference type="EMBL" id="CP022416">
    <property type="protein sequence ID" value="ASM74676.1"/>
    <property type="molecule type" value="Genomic_DNA"/>
</dbReference>
<dbReference type="PANTHER" id="PTHR30157">
    <property type="entry name" value="FERRIC REDUCTASE, NADPH-DEPENDENT"/>
    <property type="match status" value="1"/>
</dbReference>
<dbReference type="InterPro" id="IPR039374">
    <property type="entry name" value="SIP_fam"/>
</dbReference>
<dbReference type="AlphaFoldDB" id="A0A221K6S1"/>
<dbReference type="Gene3D" id="3.40.50.80">
    <property type="entry name" value="Nucleotide-binding domain of ferredoxin-NADP reductase (FNR) module"/>
    <property type="match status" value="1"/>
</dbReference>
<dbReference type="PANTHER" id="PTHR30157:SF0">
    <property type="entry name" value="NADPH-DEPENDENT FERRIC-CHELATE REDUCTASE"/>
    <property type="match status" value="1"/>
</dbReference>
<dbReference type="Gene3D" id="2.40.30.10">
    <property type="entry name" value="Translation factors"/>
    <property type="match status" value="1"/>
</dbReference>
<dbReference type="Proteomes" id="UP000199754">
    <property type="component" value="Plasmid pSMR1-1"/>
</dbReference>
<feature type="domain" description="FAD-binding FR-type" evidence="2">
    <location>
        <begin position="115"/>
        <end position="236"/>
    </location>
</feature>
<accession>A0A221K6S1</accession>
<evidence type="ECO:0000256" key="1">
    <source>
        <dbReference type="ARBA" id="ARBA00035644"/>
    </source>
</evidence>
<dbReference type="SUPFAM" id="SSF63380">
    <property type="entry name" value="Riboflavin synthase domain-like"/>
    <property type="match status" value="1"/>
</dbReference>
<dbReference type="InterPro" id="IPR017938">
    <property type="entry name" value="Riboflavin_synthase-like_b-brl"/>
</dbReference>
<dbReference type="GO" id="GO:0016491">
    <property type="term" value="F:oxidoreductase activity"/>
    <property type="evidence" value="ECO:0007669"/>
    <property type="project" value="InterPro"/>
</dbReference>
<evidence type="ECO:0000313" key="3">
    <source>
        <dbReference type="EMBL" id="ASM74676.1"/>
    </source>
</evidence>
<keyword evidence="3" id="KW-0614">Plasmid</keyword>
<dbReference type="CDD" id="cd06193">
    <property type="entry name" value="siderophore_interacting"/>
    <property type="match status" value="1"/>
</dbReference>
<evidence type="ECO:0000313" key="4">
    <source>
        <dbReference type="Proteomes" id="UP000199754"/>
    </source>
</evidence>
<keyword evidence="4" id="KW-1185">Reference proteome</keyword>
<evidence type="ECO:0000259" key="2">
    <source>
        <dbReference type="PROSITE" id="PS51384"/>
    </source>
</evidence>
<dbReference type="Pfam" id="PF04954">
    <property type="entry name" value="SIP"/>
    <property type="match status" value="1"/>
</dbReference>
<reference evidence="3 4" key="1">
    <citation type="submission" date="2017-07" db="EMBL/GenBank/DDBJ databases">
        <title>Genome Sequence of Sulfitobacter pseudonitzschiae Strain SMR1 Isolated from a culture of the Diatom Skeletonema marinoi.</title>
        <authorList>
            <person name="Topel M."/>
            <person name="Pinder M.I.M."/>
            <person name="Johansson O.N."/>
            <person name="Kourtchenko O."/>
            <person name="Godhe A."/>
            <person name="Clarke A.K."/>
        </authorList>
    </citation>
    <scope>NUCLEOTIDE SEQUENCE [LARGE SCALE GENOMIC DNA]</scope>
    <source>
        <strain evidence="3 4">SMR1</strain>
        <plasmid evidence="3 4">pSMR1-1</plasmid>
    </source>
</reference>
<dbReference type="InterPro" id="IPR039261">
    <property type="entry name" value="FNR_nucleotide-bd"/>
</dbReference>
<dbReference type="PROSITE" id="PS51384">
    <property type="entry name" value="FAD_FR"/>
    <property type="match status" value="1"/>
</dbReference>